<keyword evidence="1" id="KW-0343">GTPase activation</keyword>
<evidence type="ECO:0000313" key="5">
    <source>
        <dbReference type="EMBL" id="KAF5354240.1"/>
    </source>
</evidence>
<feature type="region of interest" description="Disordered" evidence="4">
    <location>
        <begin position="1078"/>
        <end position="1204"/>
    </location>
</feature>
<keyword evidence="6" id="KW-1185">Reference proteome</keyword>
<feature type="compositionally biased region" description="Polar residues" evidence="4">
    <location>
        <begin position="1153"/>
        <end position="1170"/>
    </location>
</feature>
<feature type="region of interest" description="Disordered" evidence="4">
    <location>
        <begin position="341"/>
        <end position="495"/>
    </location>
</feature>
<name>A0A8H5D680_9AGAR</name>
<dbReference type="GO" id="GO:0005096">
    <property type="term" value="F:GTPase activator activity"/>
    <property type="evidence" value="ECO:0007669"/>
    <property type="project" value="UniProtKB-KW"/>
</dbReference>
<feature type="region of interest" description="Disordered" evidence="4">
    <location>
        <begin position="785"/>
        <end position="805"/>
    </location>
</feature>
<evidence type="ECO:0008006" key="7">
    <source>
        <dbReference type="Google" id="ProtNLM"/>
    </source>
</evidence>
<feature type="compositionally biased region" description="Basic and acidic residues" evidence="4">
    <location>
        <begin position="965"/>
        <end position="974"/>
    </location>
</feature>
<comment type="caution">
    <text evidence="5">The sequence shown here is derived from an EMBL/GenBank/DDBJ whole genome shotgun (WGS) entry which is preliminary data.</text>
</comment>
<evidence type="ECO:0000313" key="6">
    <source>
        <dbReference type="Proteomes" id="UP000559027"/>
    </source>
</evidence>
<feature type="compositionally biased region" description="Polar residues" evidence="4">
    <location>
        <begin position="33"/>
        <end position="59"/>
    </location>
</feature>
<dbReference type="EMBL" id="JAACJO010000009">
    <property type="protein sequence ID" value="KAF5354240.1"/>
    <property type="molecule type" value="Genomic_DNA"/>
</dbReference>
<feature type="compositionally biased region" description="Low complexity" evidence="4">
    <location>
        <begin position="341"/>
        <end position="372"/>
    </location>
</feature>
<dbReference type="GO" id="GO:0005634">
    <property type="term" value="C:nucleus"/>
    <property type="evidence" value="ECO:0007669"/>
    <property type="project" value="TreeGrafter"/>
</dbReference>
<dbReference type="AlphaFoldDB" id="A0A8H5D680"/>
<feature type="region of interest" description="Disordered" evidence="4">
    <location>
        <begin position="868"/>
        <end position="1003"/>
    </location>
</feature>
<feature type="compositionally biased region" description="Polar residues" evidence="4">
    <location>
        <begin position="1194"/>
        <end position="1204"/>
    </location>
</feature>
<feature type="compositionally biased region" description="Low complexity" evidence="4">
    <location>
        <begin position="473"/>
        <end position="486"/>
    </location>
</feature>
<dbReference type="Gene3D" id="3.80.10.10">
    <property type="entry name" value="Ribonuclease Inhibitor"/>
    <property type="match status" value="3"/>
</dbReference>
<dbReference type="GO" id="GO:0031267">
    <property type="term" value="F:small GTPase binding"/>
    <property type="evidence" value="ECO:0007669"/>
    <property type="project" value="TreeGrafter"/>
</dbReference>
<dbReference type="GO" id="GO:0006913">
    <property type="term" value="P:nucleocytoplasmic transport"/>
    <property type="evidence" value="ECO:0007669"/>
    <property type="project" value="TreeGrafter"/>
</dbReference>
<dbReference type="InterPro" id="IPR001611">
    <property type="entry name" value="Leu-rich_rpt"/>
</dbReference>
<feature type="compositionally biased region" description="Low complexity" evidence="4">
    <location>
        <begin position="1"/>
        <end position="14"/>
    </location>
</feature>
<feature type="compositionally biased region" description="Polar residues" evidence="4">
    <location>
        <begin position="705"/>
        <end position="721"/>
    </location>
</feature>
<feature type="region of interest" description="Disordered" evidence="4">
    <location>
        <begin position="1"/>
        <end position="64"/>
    </location>
</feature>
<organism evidence="5 6">
    <name type="scientific">Leucocoprinus leucothites</name>
    <dbReference type="NCBI Taxonomy" id="201217"/>
    <lineage>
        <taxon>Eukaryota</taxon>
        <taxon>Fungi</taxon>
        <taxon>Dikarya</taxon>
        <taxon>Basidiomycota</taxon>
        <taxon>Agaricomycotina</taxon>
        <taxon>Agaricomycetes</taxon>
        <taxon>Agaricomycetidae</taxon>
        <taxon>Agaricales</taxon>
        <taxon>Agaricineae</taxon>
        <taxon>Agaricaceae</taxon>
        <taxon>Leucocoprinus</taxon>
    </lineage>
</organism>
<feature type="region of interest" description="Disordered" evidence="4">
    <location>
        <begin position="686"/>
        <end position="721"/>
    </location>
</feature>
<evidence type="ECO:0000256" key="3">
    <source>
        <dbReference type="ARBA" id="ARBA00022737"/>
    </source>
</evidence>
<feature type="compositionally biased region" description="Pro residues" evidence="4">
    <location>
        <begin position="785"/>
        <end position="798"/>
    </location>
</feature>
<accession>A0A8H5D680</accession>
<dbReference type="Proteomes" id="UP000559027">
    <property type="component" value="Unassembled WGS sequence"/>
</dbReference>
<proteinExistence type="predicted"/>
<feature type="compositionally biased region" description="Low complexity" evidence="4">
    <location>
        <begin position="695"/>
        <end position="704"/>
    </location>
</feature>
<dbReference type="SMART" id="SM00368">
    <property type="entry name" value="LRR_RI"/>
    <property type="match status" value="7"/>
</dbReference>
<evidence type="ECO:0000256" key="1">
    <source>
        <dbReference type="ARBA" id="ARBA00022468"/>
    </source>
</evidence>
<dbReference type="PANTHER" id="PTHR24113">
    <property type="entry name" value="RAN GTPASE-ACTIVATING PROTEIN 1"/>
    <property type="match status" value="1"/>
</dbReference>
<feature type="compositionally biased region" description="Polar residues" evidence="4">
    <location>
        <begin position="1085"/>
        <end position="1123"/>
    </location>
</feature>
<feature type="compositionally biased region" description="Polar residues" evidence="4">
    <location>
        <begin position="932"/>
        <end position="945"/>
    </location>
</feature>
<sequence>MAAYCSSPSASSSAVTIPTPGKSILKRPPPPQQSLFSRLSKFLPTNTNSTSGASTPQGTQEDETRPLKRAHFILPEIAIVYPISSVNPPSMPFLKDEKRAIEDKEYERRRRVVKGQPKSPGAEPEGWWNMEKVESFYRECCEGCDEVPDPGIGAAFKNAAHTSPRTVDLSGVQITITSASILSDVFTIEWGLNKLVFRECDLDELTLKPILHSLLISGTLSFLSVASNRRLKTPAFRLIGAYIKKAKSLRFLDLSQNNIDKKSIEYIVAALGTPPDQGLESLRLDDCILRPAALEALCRAVRTSSLKHISLRHNRISSAGGVALALMIRDYPDTVSTTISISPTPSYSGTPASSATSSPTASVSSLPLVNSPPGTPTANASFNLLPPSSAPVTTGGKTGPVLPPPRHPLQSSMQTTYTPYIPRNKRRGGAPPTTSSPLSPTPQHIPIITSSSQGGVTTRHLSATSGHRHDVSFSHSSPANHSSSSSTAGARHDTGPSAALLDRVRALDTLPRLGALRTLDLKGNDLRNGITYLAQVLKRNRTLKLLNLSENKLDVGCLVAIAEALKYNSCLETLDMSKNPCSGPSLDGIQSLRTAFTLNTSLKRLFLSSTHLTSPGAIALAEFLPESTSLLHLDLTNNHLDLAGIMALNKGLKSNHVMRCLDLNIPPGDEAFAKMCREILNTCVRNTEEAERSSKTSAPSSTTSENPPSVNINTPTSEDAPTITTAAQIMRGKKRGVWGLIEDSALARSIRKDEEKKMESDVLARARNAISQLSQFLSQPLLSPIPPSPSTPLSPPITSPATFTPRAPRLKNRQQSLEEITTASAAMIVELRTAIQETAATEDTERLALLLGVNDELLGLMKRIPSLETGATSGVNPGAENTSDNGVVGKRPRLVLQGLGLSFDGNTAGSKPASEAEKSEQSTDVPPILDIDNTNSSETGTNGPDSTPAEVQAEGEEDLTPTTPRIDKGKGRAEPEEEEPEKVLSPSYVIDSDSDENDEGRRLMTPEELAAFMPSPTERSRSWVEEEGEVFRKGTVLLGPEELEGEYDGEELRKELLEAMVERPPPRAIDEFGMDGVLIPDLSQDPFNTPLSPTAPSVGSPTVQSPAFDFSSNGNGLSSPTEQPSKPPPRPYIPRRSSASTTSSIMGVISPTIGASTSPNPGSSLVGGSNENEDKGSPNALAHVPMFVKRTRSVDSAGSGSTVS</sequence>
<dbReference type="OrthoDB" id="120976at2759"/>
<dbReference type="GO" id="GO:0005829">
    <property type="term" value="C:cytosol"/>
    <property type="evidence" value="ECO:0007669"/>
    <property type="project" value="TreeGrafter"/>
</dbReference>
<dbReference type="Pfam" id="PF13516">
    <property type="entry name" value="LRR_6"/>
    <property type="match status" value="4"/>
</dbReference>
<feature type="compositionally biased region" description="Polar residues" evidence="4">
    <location>
        <begin position="869"/>
        <end position="885"/>
    </location>
</feature>
<feature type="compositionally biased region" description="Polar residues" evidence="4">
    <location>
        <begin position="409"/>
        <end position="418"/>
    </location>
</feature>
<dbReference type="GO" id="GO:0048471">
    <property type="term" value="C:perinuclear region of cytoplasm"/>
    <property type="evidence" value="ECO:0007669"/>
    <property type="project" value="TreeGrafter"/>
</dbReference>
<feature type="compositionally biased region" description="Low complexity" evidence="4">
    <location>
        <begin position="431"/>
        <end position="442"/>
    </location>
</feature>
<reference evidence="5 6" key="1">
    <citation type="journal article" date="2020" name="ISME J.">
        <title>Uncovering the hidden diversity of litter-decomposition mechanisms in mushroom-forming fungi.</title>
        <authorList>
            <person name="Floudas D."/>
            <person name="Bentzer J."/>
            <person name="Ahren D."/>
            <person name="Johansson T."/>
            <person name="Persson P."/>
            <person name="Tunlid A."/>
        </authorList>
    </citation>
    <scope>NUCLEOTIDE SEQUENCE [LARGE SCALE GENOMIC DNA]</scope>
    <source>
        <strain evidence="5 6">CBS 146.42</strain>
    </source>
</reference>
<keyword evidence="3" id="KW-0677">Repeat</keyword>
<evidence type="ECO:0000256" key="2">
    <source>
        <dbReference type="ARBA" id="ARBA00022614"/>
    </source>
</evidence>
<feature type="compositionally biased region" description="Polar residues" evidence="4">
    <location>
        <begin position="448"/>
        <end position="465"/>
    </location>
</feature>
<dbReference type="SUPFAM" id="SSF52047">
    <property type="entry name" value="RNI-like"/>
    <property type="match status" value="1"/>
</dbReference>
<gene>
    <name evidence="5" type="ORF">D9756_006991</name>
</gene>
<dbReference type="PANTHER" id="PTHR24113:SF12">
    <property type="entry name" value="RAN GTPASE-ACTIVATING PROTEIN 1"/>
    <property type="match status" value="1"/>
</dbReference>
<keyword evidence="2" id="KW-0433">Leucine-rich repeat</keyword>
<dbReference type="InterPro" id="IPR027038">
    <property type="entry name" value="RanGap"/>
</dbReference>
<dbReference type="InterPro" id="IPR032675">
    <property type="entry name" value="LRR_dom_sf"/>
</dbReference>
<protein>
    <recommendedName>
        <fullName evidence="7">RNI-like protein</fullName>
    </recommendedName>
</protein>
<evidence type="ECO:0000256" key="4">
    <source>
        <dbReference type="SAM" id="MobiDB-lite"/>
    </source>
</evidence>